<reference evidence="1" key="1">
    <citation type="submission" date="2021-03" db="EMBL/GenBank/DDBJ databases">
        <title>Draft genome sequence of rust myrtle Austropuccinia psidii MF-1, a brazilian biotype.</title>
        <authorList>
            <person name="Quecine M.C."/>
            <person name="Pachon D.M.R."/>
            <person name="Bonatelli M.L."/>
            <person name="Correr F.H."/>
            <person name="Franceschini L.M."/>
            <person name="Leite T.F."/>
            <person name="Margarido G.R.A."/>
            <person name="Almeida C.A."/>
            <person name="Ferrarezi J.A."/>
            <person name="Labate C.A."/>
        </authorList>
    </citation>
    <scope>NUCLEOTIDE SEQUENCE</scope>
    <source>
        <strain evidence="1">MF-1</strain>
    </source>
</reference>
<name>A0A9Q3PLQ4_9BASI</name>
<protein>
    <submittedName>
        <fullName evidence="1">Uncharacterized protein</fullName>
    </submittedName>
</protein>
<sequence>MELEYGKIVIQRNLKENSRSLAWSELGDTRGYLISILIAMGFGTDRTIDWLNFLTVYKDELTYENVSSVFMPAVIFNVDESYSNLPVATLLSVPGGGAQQNEPPVASTSASTP</sequence>
<gene>
    <name evidence="1" type="ORF">O181_106089</name>
</gene>
<dbReference type="Proteomes" id="UP000765509">
    <property type="component" value="Unassembled WGS sequence"/>
</dbReference>
<dbReference type="EMBL" id="AVOT02079002">
    <property type="protein sequence ID" value="MBW0566374.1"/>
    <property type="molecule type" value="Genomic_DNA"/>
</dbReference>
<evidence type="ECO:0000313" key="1">
    <source>
        <dbReference type="EMBL" id="MBW0566374.1"/>
    </source>
</evidence>
<comment type="caution">
    <text evidence="1">The sequence shown here is derived from an EMBL/GenBank/DDBJ whole genome shotgun (WGS) entry which is preliminary data.</text>
</comment>
<proteinExistence type="predicted"/>
<keyword evidence="2" id="KW-1185">Reference proteome</keyword>
<dbReference type="AlphaFoldDB" id="A0A9Q3PLQ4"/>
<organism evidence="1 2">
    <name type="scientific">Austropuccinia psidii MF-1</name>
    <dbReference type="NCBI Taxonomy" id="1389203"/>
    <lineage>
        <taxon>Eukaryota</taxon>
        <taxon>Fungi</taxon>
        <taxon>Dikarya</taxon>
        <taxon>Basidiomycota</taxon>
        <taxon>Pucciniomycotina</taxon>
        <taxon>Pucciniomycetes</taxon>
        <taxon>Pucciniales</taxon>
        <taxon>Sphaerophragmiaceae</taxon>
        <taxon>Austropuccinia</taxon>
    </lineage>
</organism>
<evidence type="ECO:0000313" key="2">
    <source>
        <dbReference type="Proteomes" id="UP000765509"/>
    </source>
</evidence>
<accession>A0A9Q3PLQ4</accession>